<dbReference type="STRING" id="309801.trd_1003"/>
<feature type="transmembrane region" description="Helical" evidence="19">
    <location>
        <begin position="153"/>
        <end position="174"/>
    </location>
</feature>
<gene>
    <name evidence="20" type="primary">cdsA</name>
    <name evidence="20" type="ordered locus">trd_1003</name>
</gene>
<dbReference type="GO" id="GO:0004605">
    <property type="term" value="F:phosphatidate cytidylyltransferase activity"/>
    <property type="evidence" value="ECO:0007669"/>
    <property type="project" value="UniProtKB-EC"/>
</dbReference>
<keyword evidence="13 19" id="KW-1133">Transmembrane helix</keyword>
<feature type="transmembrane region" description="Helical" evidence="19">
    <location>
        <begin position="77"/>
        <end position="94"/>
    </location>
</feature>
<keyword evidence="17" id="KW-1208">Phospholipid metabolism</keyword>
<dbReference type="PROSITE" id="PS01315">
    <property type="entry name" value="CDS"/>
    <property type="match status" value="1"/>
</dbReference>
<name>B9L005_THERP</name>
<comment type="subcellular location">
    <subcellularLocation>
        <location evidence="2">Cell membrane</location>
        <topology evidence="2">Multi-pass membrane protein</topology>
    </subcellularLocation>
</comment>
<keyword evidence="16" id="KW-0594">Phospholipid biosynthesis</keyword>
<comment type="similarity">
    <text evidence="5 18">Belongs to the CDS family.</text>
</comment>
<keyword evidence="11 18" id="KW-0812">Transmembrane</keyword>
<evidence type="ECO:0000256" key="14">
    <source>
        <dbReference type="ARBA" id="ARBA00023098"/>
    </source>
</evidence>
<evidence type="ECO:0000256" key="13">
    <source>
        <dbReference type="ARBA" id="ARBA00022989"/>
    </source>
</evidence>
<dbReference type="eggNOG" id="COG4589">
    <property type="taxonomic scope" value="Bacteria"/>
</dbReference>
<comment type="pathway">
    <text evidence="3 18">Phospholipid metabolism; CDP-diacylglycerol biosynthesis; CDP-diacylglycerol from sn-glycerol 3-phosphate: step 3/3.</text>
</comment>
<keyword evidence="15 19" id="KW-0472">Membrane</keyword>
<keyword evidence="10 18" id="KW-0808">Transferase</keyword>
<dbReference type="UniPathway" id="UPA00557">
    <property type="reaction ID" value="UER00614"/>
</dbReference>
<evidence type="ECO:0000256" key="1">
    <source>
        <dbReference type="ARBA" id="ARBA00001698"/>
    </source>
</evidence>
<sequence>MRQRTLSAVLVVLITVVPIVLGTAILLALLLGVTIQAARELTRGFSRSLPLSLSSASVTIPAAILLIVTFFTTSGTILLAASVAALFFPLAWYAHSDDLQQGLRAALTTSFAALYLGLPLSSALALRSLEGEMTSEWIRALARASGNEQTALGLAWIGWAIAITWLTDTSAYLVGARWGRHKLTPRLSPGKTREGALAGLLTGAVVGALGPSVFGLPFAAWFGALAGTALAGLAELGDLAESFLKRGLGLKDFGTSIPGHGGVLDRIDALLVTIPASLLLATLLGGGNG</sequence>
<dbReference type="KEGG" id="tro:trd_1003"/>
<comment type="pathway">
    <text evidence="4">Lipid metabolism.</text>
</comment>
<keyword evidence="14" id="KW-0443">Lipid metabolism</keyword>
<dbReference type="EC" id="2.7.7.41" evidence="6 18"/>
<evidence type="ECO:0000256" key="19">
    <source>
        <dbReference type="SAM" id="Phobius"/>
    </source>
</evidence>
<evidence type="ECO:0000256" key="10">
    <source>
        <dbReference type="ARBA" id="ARBA00022679"/>
    </source>
</evidence>
<evidence type="ECO:0000256" key="7">
    <source>
        <dbReference type="ARBA" id="ARBA00019373"/>
    </source>
</evidence>
<dbReference type="Pfam" id="PF01148">
    <property type="entry name" value="CTP_transf_1"/>
    <property type="match status" value="1"/>
</dbReference>
<dbReference type="HOGENOM" id="CLU_037294_3_1_0"/>
<reference evidence="20 21" key="1">
    <citation type="journal article" date="2009" name="PLoS ONE">
        <title>Complete genome sequence of the aerobic CO-oxidizing thermophile Thermomicrobium roseum.</title>
        <authorList>
            <person name="Wu D."/>
            <person name="Raymond J."/>
            <person name="Wu M."/>
            <person name="Chatterji S."/>
            <person name="Ren Q."/>
            <person name="Graham J.E."/>
            <person name="Bryant D.A."/>
            <person name="Robb F."/>
            <person name="Colman A."/>
            <person name="Tallon L.J."/>
            <person name="Badger J.H."/>
            <person name="Madupu R."/>
            <person name="Ward N.L."/>
            <person name="Eisen J.A."/>
        </authorList>
    </citation>
    <scope>NUCLEOTIDE SEQUENCE [LARGE SCALE GENOMIC DNA]</scope>
    <source>
        <strain evidence="21">ATCC 27502 / DSM 5159 / P-2</strain>
    </source>
</reference>
<comment type="catalytic activity">
    <reaction evidence="1 18">
        <text>a 1,2-diacyl-sn-glycero-3-phosphate + CTP + H(+) = a CDP-1,2-diacyl-sn-glycerol + diphosphate</text>
        <dbReference type="Rhea" id="RHEA:16229"/>
        <dbReference type="ChEBI" id="CHEBI:15378"/>
        <dbReference type="ChEBI" id="CHEBI:33019"/>
        <dbReference type="ChEBI" id="CHEBI:37563"/>
        <dbReference type="ChEBI" id="CHEBI:58332"/>
        <dbReference type="ChEBI" id="CHEBI:58608"/>
        <dbReference type="EC" id="2.7.7.41"/>
    </reaction>
</comment>
<evidence type="ECO:0000313" key="20">
    <source>
        <dbReference type="EMBL" id="ACM04867.1"/>
    </source>
</evidence>
<evidence type="ECO:0000256" key="15">
    <source>
        <dbReference type="ARBA" id="ARBA00023136"/>
    </source>
</evidence>
<evidence type="ECO:0000313" key="21">
    <source>
        <dbReference type="Proteomes" id="UP000000447"/>
    </source>
</evidence>
<feature type="transmembrane region" description="Helical" evidence="19">
    <location>
        <begin position="51"/>
        <end position="71"/>
    </location>
</feature>
<evidence type="ECO:0000256" key="17">
    <source>
        <dbReference type="ARBA" id="ARBA00023264"/>
    </source>
</evidence>
<feature type="transmembrane region" description="Helical" evidence="19">
    <location>
        <begin position="106"/>
        <end position="126"/>
    </location>
</feature>
<feature type="transmembrane region" description="Helical" evidence="19">
    <location>
        <begin position="6"/>
        <end position="31"/>
    </location>
</feature>
<evidence type="ECO:0000256" key="18">
    <source>
        <dbReference type="RuleBase" id="RU003938"/>
    </source>
</evidence>
<feature type="transmembrane region" description="Helical" evidence="19">
    <location>
        <begin position="195"/>
        <end position="214"/>
    </location>
</feature>
<keyword evidence="9" id="KW-0444">Lipid biosynthesis</keyword>
<protein>
    <recommendedName>
        <fullName evidence="7 18">Phosphatidate cytidylyltransferase</fullName>
        <ecNumber evidence="6 18">2.7.7.41</ecNumber>
    </recommendedName>
</protein>
<dbReference type="RefSeq" id="WP_015921965.1">
    <property type="nucleotide sequence ID" value="NC_011959.1"/>
</dbReference>
<organism evidence="20 21">
    <name type="scientific">Thermomicrobium roseum (strain ATCC 27502 / DSM 5159 / P-2)</name>
    <dbReference type="NCBI Taxonomy" id="309801"/>
    <lineage>
        <taxon>Bacteria</taxon>
        <taxon>Pseudomonadati</taxon>
        <taxon>Thermomicrobiota</taxon>
        <taxon>Thermomicrobia</taxon>
        <taxon>Thermomicrobiales</taxon>
        <taxon>Thermomicrobiaceae</taxon>
        <taxon>Thermomicrobium</taxon>
    </lineage>
</organism>
<evidence type="ECO:0000256" key="2">
    <source>
        <dbReference type="ARBA" id="ARBA00004651"/>
    </source>
</evidence>
<evidence type="ECO:0000256" key="8">
    <source>
        <dbReference type="ARBA" id="ARBA00022475"/>
    </source>
</evidence>
<evidence type="ECO:0000256" key="9">
    <source>
        <dbReference type="ARBA" id="ARBA00022516"/>
    </source>
</evidence>
<evidence type="ECO:0000256" key="12">
    <source>
        <dbReference type="ARBA" id="ARBA00022695"/>
    </source>
</evidence>
<dbReference type="PANTHER" id="PTHR46382:SF1">
    <property type="entry name" value="PHOSPHATIDATE CYTIDYLYLTRANSFERASE"/>
    <property type="match status" value="1"/>
</dbReference>
<evidence type="ECO:0000256" key="16">
    <source>
        <dbReference type="ARBA" id="ARBA00023209"/>
    </source>
</evidence>
<dbReference type="PANTHER" id="PTHR46382">
    <property type="entry name" value="PHOSPHATIDATE CYTIDYLYLTRANSFERASE"/>
    <property type="match status" value="1"/>
</dbReference>
<dbReference type="AlphaFoldDB" id="B9L005"/>
<accession>B9L005</accession>
<keyword evidence="21" id="KW-1185">Reference proteome</keyword>
<evidence type="ECO:0000256" key="4">
    <source>
        <dbReference type="ARBA" id="ARBA00005189"/>
    </source>
</evidence>
<proteinExistence type="inferred from homology"/>
<evidence type="ECO:0000256" key="3">
    <source>
        <dbReference type="ARBA" id="ARBA00005119"/>
    </source>
</evidence>
<evidence type="ECO:0000256" key="11">
    <source>
        <dbReference type="ARBA" id="ARBA00022692"/>
    </source>
</evidence>
<dbReference type="GO" id="GO:0016024">
    <property type="term" value="P:CDP-diacylglycerol biosynthetic process"/>
    <property type="evidence" value="ECO:0007669"/>
    <property type="project" value="UniProtKB-UniPathway"/>
</dbReference>
<dbReference type="Proteomes" id="UP000000447">
    <property type="component" value="Chromosome"/>
</dbReference>
<keyword evidence="12 18" id="KW-0548">Nucleotidyltransferase</keyword>
<keyword evidence="8" id="KW-1003">Cell membrane</keyword>
<evidence type="ECO:0000256" key="5">
    <source>
        <dbReference type="ARBA" id="ARBA00010185"/>
    </source>
</evidence>
<dbReference type="InterPro" id="IPR000374">
    <property type="entry name" value="PC_trans"/>
</dbReference>
<dbReference type="OrthoDB" id="9799199at2"/>
<dbReference type="EMBL" id="CP001275">
    <property type="protein sequence ID" value="ACM04867.1"/>
    <property type="molecule type" value="Genomic_DNA"/>
</dbReference>
<dbReference type="GO" id="GO:0005886">
    <property type="term" value="C:plasma membrane"/>
    <property type="evidence" value="ECO:0007669"/>
    <property type="project" value="UniProtKB-SubCell"/>
</dbReference>
<evidence type="ECO:0000256" key="6">
    <source>
        <dbReference type="ARBA" id="ARBA00012487"/>
    </source>
</evidence>